<dbReference type="InterPro" id="IPR041664">
    <property type="entry name" value="AAA_16"/>
</dbReference>
<dbReference type="RefSeq" id="WP_267560826.1">
    <property type="nucleotide sequence ID" value="NZ_JAPNTZ010000001.1"/>
</dbReference>
<reference evidence="4" key="1">
    <citation type="submission" date="2022-11" db="EMBL/GenBank/DDBJ databases">
        <authorList>
            <person name="Somphong A."/>
            <person name="Phongsopitanun W."/>
        </authorList>
    </citation>
    <scope>NUCLEOTIDE SEQUENCE</scope>
    <source>
        <strain evidence="4">Pm04-4</strain>
    </source>
</reference>
<evidence type="ECO:0000256" key="1">
    <source>
        <dbReference type="ARBA" id="ARBA00022741"/>
    </source>
</evidence>
<gene>
    <name evidence="4" type="ORF">OWR29_03355</name>
</gene>
<dbReference type="InterPro" id="IPR036388">
    <property type="entry name" value="WH-like_DNA-bd_sf"/>
</dbReference>
<dbReference type="SMART" id="SM00421">
    <property type="entry name" value="HTH_LUXR"/>
    <property type="match status" value="1"/>
</dbReference>
<dbReference type="SUPFAM" id="SSF46894">
    <property type="entry name" value="C-terminal effector domain of the bipartite response regulators"/>
    <property type="match status" value="1"/>
</dbReference>
<evidence type="ECO:0000259" key="3">
    <source>
        <dbReference type="PROSITE" id="PS50043"/>
    </source>
</evidence>
<dbReference type="SUPFAM" id="SSF52540">
    <property type="entry name" value="P-loop containing nucleoside triphosphate hydrolases"/>
    <property type="match status" value="1"/>
</dbReference>
<dbReference type="InterPro" id="IPR016032">
    <property type="entry name" value="Sig_transdc_resp-reg_C-effctor"/>
</dbReference>
<feature type="domain" description="HTH luxR-type" evidence="3">
    <location>
        <begin position="840"/>
        <end position="904"/>
    </location>
</feature>
<keyword evidence="1" id="KW-0547">Nucleotide-binding</keyword>
<comment type="caution">
    <text evidence="4">The sequence shown here is derived from an EMBL/GenBank/DDBJ whole genome shotgun (WGS) entry which is preliminary data.</text>
</comment>
<dbReference type="Proteomes" id="UP001151002">
    <property type="component" value="Unassembled WGS sequence"/>
</dbReference>
<dbReference type="Pfam" id="PF00196">
    <property type="entry name" value="GerE"/>
    <property type="match status" value="1"/>
</dbReference>
<dbReference type="Pfam" id="PF13191">
    <property type="entry name" value="AAA_16"/>
    <property type="match status" value="1"/>
</dbReference>
<dbReference type="PANTHER" id="PTHR16305:SF35">
    <property type="entry name" value="TRANSCRIPTIONAL ACTIVATOR DOMAIN"/>
    <property type="match status" value="1"/>
</dbReference>
<name>A0ABT4ATM1_9ACTN</name>
<keyword evidence="2" id="KW-0067">ATP-binding</keyword>
<proteinExistence type="predicted"/>
<dbReference type="PROSITE" id="PS00622">
    <property type="entry name" value="HTH_LUXR_1"/>
    <property type="match status" value="1"/>
</dbReference>
<dbReference type="PANTHER" id="PTHR16305">
    <property type="entry name" value="TESTICULAR SOLUBLE ADENYLYL CYCLASE"/>
    <property type="match status" value="1"/>
</dbReference>
<dbReference type="InterPro" id="IPR027417">
    <property type="entry name" value="P-loop_NTPase"/>
</dbReference>
<protein>
    <submittedName>
        <fullName evidence="4">AAA family ATPase</fullName>
    </submittedName>
</protein>
<dbReference type="PROSITE" id="PS50043">
    <property type="entry name" value="HTH_LUXR_2"/>
    <property type="match status" value="1"/>
</dbReference>
<evidence type="ECO:0000313" key="5">
    <source>
        <dbReference type="Proteomes" id="UP001151002"/>
    </source>
</evidence>
<evidence type="ECO:0000313" key="4">
    <source>
        <dbReference type="EMBL" id="MCY1137020.1"/>
    </source>
</evidence>
<accession>A0ABT4ATM1</accession>
<dbReference type="PRINTS" id="PR00038">
    <property type="entry name" value="HTHLUXR"/>
</dbReference>
<organism evidence="4 5">
    <name type="scientific">Paractinoplanes pyxinae</name>
    <dbReference type="NCBI Taxonomy" id="2997416"/>
    <lineage>
        <taxon>Bacteria</taxon>
        <taxon>Bacillati</taxon>
        <taxon>Actinomycetota</taxon>
        <taxon>Actinomycetes</taxon>
        <taxon>Micromonosporales</taxon>
        <taxon>Micromonosporaceae</taxon>
        <taxon>Paractinoplanes</taxon>
    </lineage>
</organism>
<keyword evidence="5" id="KW-1185">Reference proteome</keyword>
<dbReference type="CDD" id="cd06170">
    <property type="entry name" value="LuxR_C_like"/>
    <property type="match status" value="1"/>
</dbReference>
<sequence length="904" mass="97246">MTRTAWPLRGRDSEREALRDRVHQLSAGTGGLVAVEGAAGSGKSRLLAEAVAFGRERNFLVLYAAGQAASAGVPLWLLLEALTDTARPPVDLAALREATEPFWLIQTVHEGLERAALEAPVMIVLDDLHWADPATVNALRSLTRRLAADPVLWVLASRPGGPQIADEAISLRGLESDAVAEIAEDVLGGRPDERLAAMLAGAQGRPLLLLDFLHGLRDERAVRVTSGVASLRSDRPPLRFAESIRRHVRQLSPDARLAVEMASVLGRTFTAEQLARMLDRTPAALLVPLREVLETELIVEDGDRFAFRHDLVREAVDSGLPAPLRQALRRQAIDAALAEGAPAAEVAALVMETATFDDRDAIALLRRAATEIGRRDPATAARLGTRAFELTRPDDPDRGPLLTETVIHLVLAGRAPEAAELVERSGPVLDRVATARIQLLIAEAILPATAGQAAEICREALTDEGLPAELRARLHAVISGAMGIVGRPDEARRAADAAMAEIGGGRDSAVLVAKAVADFQSCDWAGGLRAADDAIRLRNETAGVRSLSLPDGWKAMMLDATGRMTDAWRLAEDGARLAQTDGQLANARVWAMVRARIHLRGGRFDEARAEAEAIQAMSHELGTVSYLYTAAMILAAVAIHRGDQAGMKAADAMAAHMRASDAPTWQGRGQWLQALLAEARGAPADVDPAPQMDAVFAGCVRVITLTEHAEVATLVRLLLRAGKRERAAAAVDRLAQEADRHRGEPVVVAAFMHARGLLNADPELLRQAAELHEDDERLLLRARVTEDAGSVVVLSDRTRGLSLLGSALDQWEAMGADRDAARVRGVLRGHGVRRRAPNRPQAGWAGLTESETKVARLVAQGWTNRAIADELYLSPHTVSSHLRHAFVKLGVRSRFELAHRMTAG</sequence>
<dbReference type="Gene3D" id="1.10.10.10">
    <property type="entry name" value="Winged helix-like DNA-binding domain superfamily/Winged helix DNA-binding domain"/>
    <property type="match status" value="1"/>
</dbReference>
<dbReference type="EMBL" id="JAPNTZ010000001">
    <property type="protein sequence ID" value="MCY1137020.1"/>
    <property type="molecule type" value="Genomic_DNA"/>
</dbReference>
<evidence type="ECO:0000256" key="2">
    <source>
        <dbReference type="ARBA" id="ARBA00022840"/>
    </source>
</evidence>
<dbReference type="InterPro" id="IPR000792">
    <property type="entry name" value="Tscrpt_reg_LuxR_C"/>
</dbReference>